<keyword evidence="1" id="KW-1133">Transmembrane helix</keyword>
<name>N1V618_9MICC</name>
<keyword evidence="4" id="KW-1185">Reference proteome</keyword>
<dbReference type="PROSITE" id="PS50895">
    <property type="entry name" value="SURF1"/>
    <property type="match status" value="1"/>
</dbReference>
<evidence type="ECO:0000256" key="1">
    <source>
        <dbReference type="RuleBase" id="RU363076"/>
    </source>
</evidence>
<dbReference type="InterPro" id="IPR002994">
    <property type="entry name" value="Surf1/Shy1"/>
</dbReference>
<comment type="similarity">
    <text evidence="1">Belongs to the SURF1 family.</text>
</comment>
<dbReference type="Pfam" id="PF02104">
    <property type="entry name" value="SURF1"/>
    <property type="match status" value="1"/>
</dbReference>
<accession>N1V618</accession>
<feature type="region of interest" description="Disordered" evidence="2">
    <location>
        <begin position="34"/>
        <end position="60"/>
    </location>
</feature>
<comment type="caution">
    <text evidence="1">Lacks conserved residue(s) required for the propagation of feature annotation.</text>
</comment>
<reference evidence="3 4" key="1">
    <citation type="journal article" date="2013" name="Genome Announc.">
        <title>Draft Genome Sequence of Arthrobacter crystallopoietes Strain BAB-32, Revealing Genes for Bioremediation.</title>
        <authorList>
            <person name="Joshi M.N."/>
            <person name="Pandit A.S."/>
            <person name="Sharma A."/>
            <person name="Pandya R.V."/>
            <person name="Desai S.M."/>
            <person name="Saxena A.K."/>
            <person name="Bagatharia S.B."/>
        </authorList>
    </citation>
    <scope>NUCLEOTIDE SEQUENCE [LARGE SCALE GENOMIC DNA]</scope>
    <source>
        <strain evidence="3 4">BAB-32</strain>
    </source>
</reference>
<evidence type="ECO:0000313" key="3">
    <source>
        <dbReference type="EMBL" id="EMY35454.1"/>
    </source>
</evidence>
<comment type="caution">
    <text evidence="3">The sequence shown here is derived from an EMBL/GenBank/DDBJ whole genome shotgun (WGS) entry which is preliminary data.</text>
</comment>
<comment type="subcellular location">
    <subcellularLocation>
        <location evidence="1">Cell membrane</location>
        <topology evidence="1">Multi-pass membrane protein</topology>
    </subcellularLocation>
</comment>
<keyword evidence="1" id="KW-1003">Cell membrane</keyword>
<organism evidence="3 4">
    <name type="scientific">Arthrobacter crystallopoietes BAB-32</name>
    <dbReference type="NCBI Taxonomy" id="1246476"/>
    <lineage>
        <taxon>Bacteria</taxon>
        <taxon>Bacillati</taxon>
        <taxon>Actinomycetota</taxon>
        <taxon>Actinomycetes</taxon>
        <taxon>Micrococcales</taxon>
        <taxon>Micrococcaceae</taxon>
        <taxon>Crystallibacter</taxon>
    </lineage>
</organism>
<dbReference type="Proteomes" id="UP000010729">
    <property type="component" value="Unassembled WGS sequence"/>
</dbReference>
<proteinExistence type="inferred from homology"/>
<dbReference type="AlphaFoldDB" id="N1V618"/>
<dbReference type="GO" id="GO:0005886">
    <property type="term" value="C:plasma membrane"/>
    <property type="evidence" value="ECO:0007669"/>
    <property type="project" value="UniProtKB-SubCell"/>
</dbReference>
<keyword evidence="1" id="KW-0812">Transmembrane</keyword>
<gene>
    <name evidence="3" type="ORF">D477_004027</name>
</gene>
<dbReference type="EMBL" id="ANPE02000072">
    <property type="protein sequence ID" value="EMY35454.1"/>
    <property type="molecule type" value="Genomic_DNA"/>
</dbReference>
<feature type="region of interest" description="Disordered" evidence="2">
    <location>
        <begin position="260"/>
        <end position="285"/>
    </location>
</feature>
<evidence type="ECO:0000256" key="2">
    <source>
        <dbReference type="SAM" id="MobiDB-lite"/>
    </source>
</evidence>
<sequence length="285" mass="30670">MKTALKPRWIAALVLALAIATVFVLLSQWQFSASRSEAPPPPSQTETVRPLTESFQPGTPMAASEADQMVSFSGRFRPQDQVLVQDRLHEGDNGYWVVTGFAVDGAPQLDGEDVMIPVVRGWIADPADATAAPEGEATVVGRLLPTEAPAAERPVPGQVPTLSVAELINLWDAPSYSGFVTATALTVAGEDLGDGTAGTDLRPVVVGAQPQETPINWMNVFYAVEWVVFAGFAIFLWWRLVADDYRRTLEDEEFAAAEARYQAGQDAGDEQDGASTNAPRNEVSP</sequence>
<feature type="compositionally biased region" description="Polar residues" evidence="2">
    <location>
        <begin position="273"/>
        <end position="285"/>
    </location>
</feature>
<keyword evidence="1" id="KW-0472">Membrane</keyword>
<feature type="transmembrane region" description="Helical" evidence="1">
    <location>
        <begin position="220"/>
        <end position="238"/>
    </location>
</feature>
<protein>
    <recommendedName>
        <fullName evidence="1">SURF1-like protein</fullName>
    </recommendedName>
</protein>
<evidence type="ECO:0000313" key="4">
    <source>
        <dbReference type="Proteomes" id="UP000010729"/>
    </source>
</evidence>